<comment type="subcellular location">
    <subcellularLocation>
        <location evidence="1">Periplasm</location>
    </subcellularLocation>
</comment>
<dbReference type="Gene3D" id="3.90.76.10">
    <property type="entry name" value="Dipeptide-binding Protein, Domain 1"/>
    <property type="match status" value="1"/>
</dbReference>
<comment type="caution">
    <text evidence="6">The sequence shown here is derived from an EMBL/GenBank/DDBJ whole genome shotgun (WGS) entry which is preliminary data.</text>
</comment>
<evidence type="ECO:0000256" key="1">
    <source>
        <dbReference type="ARBA" id="ARBA00004418"/>
    </source>
</evidence>
<sequence>MGRRQILKAMAAALMVTVALPVMAEEPPKKGGTLNVRLNADIRSTNGIQRDANTDTVMHQIFETLVGYRADLSIGPVLAESWKMSEDGKAYTFTLREGAVYHNGDKVTAADVKWNWERRMNPANEWLFITSFDGTQGLKVEAVEVVDERTVTFKLNAPNALFLPLLAGLQANIWVASPKNVGADGKWIGDSAIGSGPFKLKEWVKGQYIALDRFDGYKPIAEEPSGFAGSREAYVDHVRFTIIPDTSAAEAALFAGEIDILPNFETTRIEEAKSRGVNLVSSQGLSWTAILLQTNDPLLSNPKMRKALAHAVDISQIAAARTNGLAKADPSAVAPATAFYDDSFSSQWPQYDPTKAQALAAEAGYKGEKLKIQTNTRYQGMYENSVLLQAMLTAAGFNAELEVLDWAAQLDNYLAGKFQLQSFGFSARFDPSLMYSTIMGDKKTDPTAQWDSPKAWELYLKSVATDKFEERKAVFKQLHTLMAEEVPMLGLYFEPSVEATSSKVKGYTAWPAENPRTWGVWKSE</sequence>
<evidence type="ECO:0000256" key="4">
    <source>
        <dbReference type="SAM" id="SignalP"/>
    </source>
</evidence>
<organism evidence="6 7">
    <name type="scientific">Mesorhizobium retamae</name>
    <dbReference type="NCBI Taxonomy" id="2912854"/>
    <lineage>
        <taxon>Bacteria</taxon>
        <taxon>Pseudomonadati</taxon>
        <taxon>Pseudomonadota</taxon>
        <taxon>Alphaproteobacteria</taxon>
        <taxon>Hyphomicrobiales</taxon>
        <taxon>Phyllobacteriaceae</taxon>
        <taxon>Mesorhizobium</taxon>
    </lineage>
</organism>
<dbReference type="InterPro" id="IPR039424">
    <property type="entry name" value="SBP_5"/>
</dbReference>
<evidence type="ECO:0000256" key="3">
    <source>
        <dbReference type="ARBA" id="ARBA00022729"/>
    </source>
</evidence>
<keyword evidence="7" id="KW-1185">Reference proteome</keyword>
<protein>
    <submittedName>
        <fullName evidence="6">ABC transporter substrate-binding protein</fullName>
    </submittedName>
</protein>
<dbReference type="PANTHER" id="PTHR30290:SF38">
    <property type="entry name" value="D,D-DIPEPTIDE-BINDING PERIPLASMIC PROTEIN DDPA-RELATED"/>
    <property type="match status" value="1"/>
</dbReference>
<dbReference type="PANTHER" id="PTHR30290">
    <property type="entry name" value="PERIPLASMIC BINDING COMPONENT OF ABC TRANSPORTER"/>
    <property type="match status" value="1"/>
</dbReference>
<evidence type="ECO:0000259" key="5">
    <source>
        <dbReference type="Pfam" id="PF00496"/>
    </source>
</evidence>
<dbReference type="Pfam" id="PF00496">
    <property type="entry name" value="SBP_bac_5"/>
    <property type="match status" value="1"/>
</dbReference>
<feature type="chain" id="PRO_5046230749" evidence="4">
    <location>
        <begin position="25"/>
        <end position="524"/>
    </location>
</feature>
<proteinExistence type="inferred from homology"/>
<comment type="similarity">
    <text evidence="2">Belongs to the bacterial solute-binding protein 5 family.</text>
</comment>
<dbReference type="PIRSF" id="PIRSF002741">
    <property type="entry name" value="MppA"/>
    <property type="match status" value="1"/>
</dbReference>
<evidence type="ECO:0000256" key="2">
    <source>
        <dbReference type="ARBA" id="ARBA00005695"/>
    </source>
</evidence>
<dbReference type="InterPro" id="IPR030678">
    <property type="entry name" value="Peptide/Ni-bd"/>
</dbReference>
<gene>
    <name evidence="6" type="ORF">L4923_01625</name>
</gene>
<dbReference type="InterPro" id="IPR000914">
    <property type="entry name" value="SBP_5_dom"/>
</dbReference>
<dbReference type="EMBL" id="JAKREW010000001">
    <property type="protein sequence ID" value="MCG7503712.1"/>
    <property type="molecule type" value="Genomic_DNA"/>
</dbReference>
<reference evidence="6 7" key="1">
    <citation type="submission" date="2022-02" db="EMBL/GenBank/DDBJ databases">
        <title>Draft genome sequence of Mezorhizobium retamae strain IRAMC:0171 isolated from Retama raetam nodules.</title>
        <authorList>
            <person name="Bengaied R."/>
            <person name="Sbissi I."/>
            <person name="Huber K."/>
            <person name="Ghodbane F."/>
            <person name="Nouioui I."/>
            <person name="Tarhouni M."/>
            <person name="Gtari M."/>
        </authorList>
    </citation>
    <scope>NUCLEOTIDE SEQUENCE [LARGE SCALE GENOMIC DNA]</scope>
    <source>
        <strain evidence="6 7">IRAMC:0171</strain>
    </source>
</reference>
<evidence type="ECO:0000313" key="7">
    <source>
        <dbReference type="Proteomes" id="UP001201701"/>
    </source>
</evidence>
<name>A0ABS9Q8I2_9HYPH</name>
<accession>A0ABS9Q8I2</accession>
<dbReference type="Proteomes" id="UP001201701">
    <property type="component" value="Unassembled WGS sequence"/>
</dbReference>
<dbReference type="Gene3D" id="3.40.190.10">
    <property type="entry name" value="Periplasmic binding protein-like II"/>
    <property type="match status" value="1"/>
</dbReference>
<feature type="domain" description="Solute-binding protein family 5" evidence="5">
    <location>
        <begin position="74"/>
        <end position="438"/>
    </location>
</feature>
<keyword evidence="3 4" id="KW-0732">Signal</keyword>
<evidence type="ECO:0000313" key="6">
    <source>
        <dbReference type="EMBL" id="MCG7503712.1"/>
    </source>
</evidence>
<dbReference type="SUPFAM" id="SSF53850">
    <property type="entry name" value="Periplasmic binding protein-like II"/>
    <property type="match status" value="1"/>
</dbReference>
<feature type="signal peptide" evidence="4">
    <location>
        <begin position="1"/>
        <end position="24"/>
    </location>
</feature>
<dbReference type="Gene3D" id="3.10.105.10">
    <property type="entry name" value="Dipeptide-binding Protein, Domain 3"/>
    <property type="match status" value="1"/>
</dbReference>